<accession>A0A2S9DLD8</accession>
<evidence type="ECO:0000313" key="2">
    <source>
        <dbReference type="Proteomes" id="UP000239458"/>
    </source>
</evidence>
<proteinExistence type="predicted"/>
<name>A0A2S9DLD8_PSECE</name>
<dbReference type="EMBL" id="PCQE01000035">
    <property type="protein sequence ID" value="PRB99985.1"/>
    <property type="molecule type" value="Genomic_DNA"/>
</dbReference>
<sequence>MPYVPEAHEAFKIYFPASEIRSWVRSAAEYHGIPHVLLAVIIQQENWPKAGTLLKIAQFVERTLTTISAITDELIFDLFPDRVSASSSGLANMSRATLRNAVKYIEFNYNKPPMPPEVQYRIFDYNQDTRIPGDDWKADLYYCAAHLRELIDRVTGQLCHNAKVDKVQLRDIISAYNGSGKDARKYGRDAIALLERADKGTDYLYFYEK</sequence>
<protein>
    <submittedName>
        <fullName evidence="1">Uncharacterized protein</fullName>
    </submittedName>
</protein>
<reference evidence="1 2" key="1">
    <citation type="submission" date="2017-09" db="EMBL/GenBank/DDBJ databases">
        <title>Genomic, metabolic, and phenotypic characteristics of bacterial isolates from the natural microbiome of the model nematode Caenorhabditis elegans.</title>
        <authorList>
            <person name="Zimmermann J."/>
            <person name="Obeng N."/>
            <person name="Yang W."/>
            <person name="Obeng O."/>
            <person name="Kissoyan K."/>
            <person name="Pees B."/>
            <person name="Dirksen P."/>
            <person name="Hoppner M."/>
            <person name="Franke A."/>
            <person name="Rosenstiel P."/>
            <person name="Leippe M."/>
            <person name="Dierking K."/>
            <person name="Kaleta C."/>
            <person name="Schulenburg H."/>
        </authorList>
    </citation>
    <scope>NUCLEOTIDE SEQUENCE [LARGE SCALE GENOMIC DNA]</scope>
    <source>
        <strain evidence="1 2">MYb184</strain>
    </source>
</reference>
<dbReference type="AlphaFoldDB" id="A0A2S9DLD8"/>
<dbReference type="Proteomes" id="UP000239458">
    <property type="component" value="Unassembled WGS sequence"/>
</dbReference>
<comment type="caution">
    <text evidence="1">The sequence shown here is derived from an EMBL/GenBank/DDBJ whole genome shotgun (WGS) entry which is preliminary data.</text>
</comment>
<gene>
    <name evidence="1" type="ORF">CQ006_18915</name>
</gene>
<evidence type="ECO:0000313" key="1">
    <source>
        <dbReference type="EMBL" id="PRB99985.1"/>
    </source>
</evidence>
<organism evidence="1 2">
    <name type="scientific">Pseudomonas cedrina</name>
    <dbReference type="NCBI Taxonomy" id="651740"/>
    <lineage>
        <taxon>Bacteria</taxon>
        <taxon>Pseudomonadati</taxon>
        <taxon>Pseudomonadota</taxon>
        <taxon>Gammaproteobacteria</taxon>
        <taxon>Pseudomonadales</taxon>
        <taxon>Pseudomonadaceae</taxon>
        <taxon>Pseudomonas</taxon>
    </lineage>
</organism>